<evidence type="ECO:0000313" key="2">
    <source>
        <dbReference type="EMBL" id="SHF55410.1"/>
    </source>
</evidence>
<dbReference type="CDD" id="cd03801">
    <property type="entry name" value="GT4_PimA-like"/>
    <property type="match status" value="1"/>
</dbReference>
<dbReference type="GO" id="GO:0016757">
    <property type="term" value="F:glycosyltransferase activity"/>
    <property type="evidence" value="ECO:0007669"/>
    <property type="project" value="InterPro"/>
</dbReference>
<sequence>MKLLYIGNKLSKHNRGQTVMESLGPDLEQEGFTVRYASDKKNLLWRFLDIVGAVLRHARNSDYVLIDTYSTWSFYYVVVTATLCRLFQVPYIPILHGGHLPQRLQRWPRLSRWVFAHAYANVAPSGYLYAAFKPLFSQTMAIPNAIPIQEYTYQPRDTRSLHLLWVRSLVPLYHPEMALRVCAALQRHQPCTLTIIGPDPQHLQPELEALAEEMGVSVTFTGKLTKAEWHQRATSSTIFLNTTRADNTPVSVIEAMALGLPVVSTDVGGLPYLISHDETGLLVPSEDVQAMTEAVLHLQQHPDKAQKMAEKARVHVEKFDWSVVKEAWIKLLKS</sequence>
<dbReference type="Proteomes" id="UP000184147">
    <property type="component" value="Unassembled WGS sequence"/>
</dbReference>
<proteinExistence type="predicted"/>
<dbReference type="Gene3D" id="3.40.50.2000">
    <property type="entry name" value="Glycogen Phosphorylase B"/>
    <property type="match status" value="2"/>
</dbReference>
<dbReference type="SUPFAM" id="SSF53756">
    <property type="entry name" value="UDP-Glycosyltransferase/glycogen phosphorylase"/>
    <property type="match status" value="1"/>
</dbReference>
<dbReference type="InterPro" id="IPR001296">
    <property type="entry name" value="Glyco_trans_1"/>
</dbReference>
<dbReference type="RefSeq" id="WP_073363974.1">
    <property type="nucleotide sequence ID" value="NZ_FQVQ01000012.1"/>
</dbReference>
<dbReference type="EMBL" id="FQVQ01000012">
    <property type="protein sequence ID" value="SHF55410.1"/>
    <property type="molecule type" value="Genomic_DNA"/>
</dbReference>
<organism evidence="2 3">
    <name type="scientific">Flavobacterium fontis</name>
    <dbReference type="NCBI Taxonomy" id="1124188"/>
    <lineage>
        <taxon>Bacteria</taxon>
        <taxon>Pseudomonadati</taxon>
        <taxon>Bacteroidota</taxon>
        <taxon>Flavobacteriia</taxon>
        <taxon>Flavobacteriales</taxon>
        <taxon>Flavobacteriaceae</taxon>
        <taxon>Flavobacterium</taxon>
    </lineage>
</organism>
<keyword evidence="2" id="KW-0808">Transferase</keyword>
<dbReference type="Pfam" id="PF00534">
    <property type="entry name" value="Glycos_transf_1"/>
    <property type="match status" value="1"/>
</dbReference>
<accession>A0A1M5CL25</accession>
<evidence type="ECO:0000313" key="3">
    <source>
        <dbReference type="Proteomes" id="UP000184147"/>
    </source>
</evidence>
<dbReference type="STRING" id="1124188.SAMN05444377_11246"/>
<evidence type="ECO:0000259" key="1">
    <source>
        <dbReference type="Pfam" id="PF00534"/>
    </source>
</evidence>
<dbReference type="PANTHER" id="PTHR12526">
    <property type="entry name" value="GLYCOSYLTRANSFERASE"/>
    <property type="match status" value="1"/>
</dbReference>
<keyword evidence="3" id="KW-1185">Reference proteome</keyword>
<gene>
    <name evidence="2" type="ORF">SAMN05444377_11246</name>
</gene>
<feature type="domain" description="Glycosyl transferase family 1" evidence="1">
    <location>
        <begin position="162"/>
        <end position="313"/>
    </location>
</feature>
<name>A0A1M5CL25_9FLAO</name>
<dbReference type="OrthoDB" id="139410at2"/>
<protein>
    <submittedName>
        <fullName evidence="2">Glycosyltransferase involved in cell wall bisynthesis</fullName>
    </submittedName>
</protein>
<dbReference type="AlphaFoldDB" id="A0A1M5CL25"/>
<reference evidence="2 3" key="1">
    <citation type="submission" date="2016-11" db="EMBL/GenBank/DDBJ databases">
        <authorList>
            <person name="Jaros S."/>
            <person name="Januszkiewicz K."/>
            <person name="Wedrychowicz H."/>
        </authorList>
    </citation>
    <scope>NUCLEOTIDE SEQUENCE [LARGE SCALE GENOMIC DNA]</scope>
    <source>
        <strain evidence="2 3">DSM 25660</strain>
    </source>
</reference>